<sequence>MWIVQQDETPDNVVLGVFDDPDEADGYAEAIKDDFPGHVIIEEYPLGYKYTDGSAGFSDIAYPAFCGRAYRSPGSP</sequence>
<proteinExistence type="predicted"/>
<comment type="caution">
    <text evidence="1">The sequence shown here is derived from an EMBL/GenBank/DDBJ whole genome shotgun (WGS) entry which is preliminary data.</text>
</comment>
<name>A0ABQ2M448_9MICC</name>
<dbReference type="EMBL" id="BMLQ01000006">
    <property type="protein sequence ID" value="GGO46666.1"/>
    <property type="molecule type" value="Genomic_DNA"/>
</dbReference>
<gene>
    <name evidence="1" type="ORF">GCM10010977_22150</name>
</gene>
<protein>
    <submittedName>
        <fullName evidence="1">Uncharacterized protein</fullName>
    </submittedName>
</protein>
<keyword evidence="2" id="KW-1185">Reference proteome</keyword>
<reference evidence="2" key="1">
    <citation type="journal article" date="2019" name="Int. J. Syst. Evol. Microbiol.">
        <title>The Global Catalogue of Microorganisms (GCM) 10K type strain sequencing project: providing services to taxonomists for standard genome sequencing and annotation.</title>
        <authorList>
            <consortium name="The Broad Institute Genomics Platform"/>
            <consortium name="The Broad Institute Genome Sequencing Center for Infectious Disease"/>
            <person name="Wu L."/>
            <person name="Ma J."/>
        </authorList>
    </citation>
    <scope>NUCLEOTIDE SEQUENCE [LARGE SCALE GENOMIC DNA]</scope>
    <source>
        <strain evidence="2">CGMCC 1.7064</strain>
    </source>
</reference>
<evidence type="ECO:0000313" key="2">
    <source>
        <dbReference type="Proteomes" id="UP000642509"/>
    </source>
</evidence>
<organism evidence="1 2">
    <name type="scientific">Citricoccus zhacaiensis</name>
    <dbReference type="NCBI Taxonomy" id="489142"/>
    <lineage>
        <taxon>Bacteria</taxon>
        <taxon>Bacillati</taxon>
        <taxon>Actinomycetota</taxon>
        <taxon>Actinomycetes</taxon>
        <taxon>Micrococcales</taxon>
        <taxon>Micrococcaceae</taxon>
        <taxon>Citricoccus</taxon>
    </lineage>
</organism>
<dbReference type="Proteomes" id="UP000642509">
    <property type="component" value="Unassembled WGS sequence"/>
</dbReference>
<evidence type="ECO:0000313" key="1">
    <source>
        <dbReference type="EMBL" id="GGO46666.1"/>
    </source>
</evidence>
<accession>A0ABQ2M448</accession>